<name>A0A4R2NBP6_9PAST</name>
<dbReference type="PANTHER" id="PTHR33209:SF1">
    <property type="entry name" value="PEPTIDASE S49 DOMAIN-CONTAINING PROTEIN"/>
    <property type="match status" value="1"/>
</dbReference>
<dbReference type="InterPro" id="IPR047217">
    <property type="entry name" value="S49_SppA_67K_type_N"/>
</dbReference>
<dbReference type="OrthoDB" id="9764363at2"/>
<dbReference type="InterPro" id="IPR004634">
    <property type="entry name" value="Pept_S49_pIV"/>
</dbReference>
<feature type="active site" description="Nucleophile" evidence="7">
    <location>
        <position position="409"/>
    </location>
</feature>
<dbReference type="InterPro" id="IPR047272">
    <property type="entry name" value="S49_SppA_C"/>
</dbReference>
<keyword evidence="6 8" id="KW-0472">Membrane</keyword>
<feature type="domain" description="Peptidase S49" evidence="9">
    <location>
        <begin position="392"/>
        <end position="540"/>
    </location>
</feature>
<feature type="domain" description="Peptidase S49" evidence="9">
    <location>
        <begin position="138"/>
        <end position="286"/>
    </location>
</feature>
<dbReference type="NCBIfam" id="TIGR00705">
    <property type="entry name" value="SppA_67K"/>
    <property type="match status" value="1"/>
</dbReference>
<dbReference type="Pfam" id="PF01343">
    <property type="entry name" value="Peptidase_S49"/>
    <property type="match status" value="2"/>
</dbReference>
<evidence type="ECO:0000256" key="2">
    <source>
        <dbReference type="ARBA" id="ARBA00008683"/>
    </source>
</evidence>
<comment type="similarity">
    <text evidence="2">Belongs to the peptidase S49 family.</text>
</comment>
<evidence type="ECO:0000256" key="8">
    <source>
        <dbReference type="SAM" id="Phobius"/>
    </source>
</evidence>
<keyword evidence="4" id="KW-0378">Hydrolase</keyword>
<sequence length="622" mass="69704">MSALFKGIYRIYRCIRECVINLFFILFVLFCLSLLSFLQTSKPQKNTFDPNFRGALTLNLDGYLADNHDQFADFSRFVQSELNGTRQVPLKISTFDVVRAIHHAKTNDQITGLVLDLKYFEGGDFPSLEFIGKEIQYFKETGKPVIAIGEYYSQAQYYLASFADKIYLNKAGFVDLHGLSYSNLYFKTLFEKIEAIPHIFRVGTYKSAVEPFIRDDMSPEARQNAQLWLNTLWGNITQTIADNRQITPERVLPNISQYIDEYKQAKGDDGEYALARKLVTDLATNEQIHQALLAQFGKSHQGEYNHISFFEYLENLPSRFYRNASNKIAVINVEGEIVLGESSEDTAGSDTIVHLLRRANQDERVKGVILRINSPGGSAIASEFIRQEVENLQKAGKPVVASMGGMAASGGYWIAATANKIIASRSTLTGSIGIFGLAVSFEKTAKGIGVNQDGISTSKLAPLSLLKTLPKEQGVLIQISIENGYDRFLELVSRGRKMDKAAVDKIAQGQVWLGEMALKNGLVDKLGDFNDAYEMLVELLQAEQPQNASNYQVQWFIEEDESVFGQIMRDLKLQFKAPTLQALVSEWTGLSLSQANKPANLLSRFNDPKQTYLYCLNCGTIK</sequence>
<keyword evidence="11" id="KW-1185">Reference proteome</keyword>
<dbReference type="GO" id="GO:0016020">
    <property type="term" value="C:membrane"/>
    <property type="evidence" value="ECO:0007669"/>
    <property type="project" value="UniProtKB-SubCell"/>
</dbReference>
<gene>
    <name evidence="10" type="ORF">EV693_102269</name>
</gene>
<evidence type="ECO:0000313" key="11">
    <source>
        <dbReference type="Proteomes" id="UP000295537"/>
    </source>
</evidence>
<dbReference type="Proteomes" id="UP000295537">
    <property type="component" value="Unassembled WGS sequence"/>
</dbReference>
<dbReference type="EMBL" id="SLXJ01000002">
    <property type="protein sequence ID" value="TCP18589.1"/>
    <property type="molecule type" value="Genomic_DNA"/>
</dbReference>
<keyword evidence="8" id="KW-1133">Transmembrane helix</keyword>
<evidence type="ECO:0000256" key="1">
    <source>
        <dbReference type="ARBA" id="ARBA00004370"/>
    </source>
</evidence>
<evidence type="ECO:0000256" key="6">
    <source>
        <dbReference type="ARBA" id="ARBA00023136"/>
    </source>
</evidence>
<dbReference type="InterPro" id="IPR002142">
    <property type="entry name" value="Peptidase_S49"/>
</dbReference>
<keyword evidence="8" id="KW-0812">Transmembrane</keyword>
<comment type="subcellular location">
    <subcellularLocation>
        <location evidence="1">Membrane</location>
    </subcellularLocation>
</comment>
<dbReference type="GO" id="GO:0008236">
    <property type="term" value="F:serine-type peptidase activity"/>
    <property type="evidence" value="ECO:0007669"/>
    <property type="project" value="UniProtKB-KW"/>
</dbReference>
<dbReference type="InterPro" id="IPR029045">
    <property type="entry name" value="ClpP/crotonase-like_dom_sf"/>
</dbReference>
<dbReference type="PANTHER" id="PTHR33209">
    <property type="entry name" value="PROTEASE 4"/>
    <property type="match status" value="1"/>
</dbReference>
<dbReference type="NCBIfam" id="TIGR00706">
    <property type="entry name" value="SppA_dom"/>
    <property type="match status" value="1"/>
</dbReference>
<feature type="active site" description="Proton donor/acceptor" evidence="7">
    <location>
        <position position="206"/>
    </location>
</feature>
<accession>A0A4R2NBP6</accession>
<dbReference type="InterPro" id="IPR004635">
    <property type="entry name" value="Pept_S49_SppA"/>
</dbReference>
<dbReference type="PIRSF" id="PIRSF001217">
    <property type="entry name" value="Protease_4_SppA"/>
    <property type="match status" value="1"/>
</dbReference>
<protein>
    <submittedName>
        <fullName evidence="10">Protease-4</fullName>
    </submittedName>
</protein>
<dbReference type="AlphaFoldDB" id="A0A4R2NBP6"/>
<keyword evidence="5" id="KW-0720">Serine protease</keyword>
<evidence type="ECO:0000256" key="5">
    <source>
        <dbReference type="ARBA" id="ARBA00022825"/>
    </source>
</evidence>
<reference evidence="10 11" key="1">
    <citation type="submission" date="2019-03" db="EMBL/GenBank/DDBJ databases">
        <title>Genomic Encyclopedia of Type Strains, Phase IV (KMG-IV): sequencing the most valuable type-strain genomes for metagenomic binning, comparative biology and taxonomic classification.</title>
        <authorList>
            <person name="Goeker M."/>
        </authorList>
    </citation>
    <scope>NUCLEOTIDE SEQUENCE [LARGE SCALE GENOMIC DNA]</scope>
    <source>
        <strain evidence="10 11">DSM 16380</strain>
    </source>
</reference>
<evidence type="ECO:0000313" key="10">
    <source>
        <dbReference type="EMBL" id="TCP18589.1"/>
    </source>
</evidence>
<evidence type="ECO:0000259" key="9">
    <source>
        <dbReference type="Pfam" id="PF01343"/>
    </source>
</evidence>
<organism evidence="10 11">
    <name type="scientific">Nicoletella semolina</name>
    <dbReference type="NCBI Taxonomy" id="271160"/>
    <lineage>
        <taxon>Bacteria</taxon>
        <taxon>Pseudomonadati</taxon>
        <taxon>Pseudomonadota</taxon>
        <taxon>Gammaproteobacteria</taxon>
        <taxon>Pasteurellales</taxon>
        <taxon>Pasteurellaceae</taxon>
        <taxon>Nicoletella</taxon>
    </lineage>
</organism>
<comment type="caution">
    <text evidence="10">The sequence shown here is derived from an EMBL/GenBank/DDBJ whole genome shotgun (WGS) entry which is preliminary data.</text>
</comment>
<dbReference type="CDD" id="cd07018">
    <property type="entry name" value="S49_SppA_67K_type"/>
    <property type="match status" value="1"/>
</dbReference>
<dbReference type="RefSeq" id="WP_132500828.1">
    <property type="nucleotide sequence ID" value="NZ_LVXA01000001.1"/>
</dbReference>
<dbReference type="GO" id="GO:0006465">
    <property type="term" value="P:signal peptide processing"/>
    <property type="evidence" value="ECO:0007669"/>
    <property type="project" value="InterPro"/>
</dbReference>
<feature type="transmembrane region" description="Helical" evidence="8">
    <location>
        <begin position="20"/>
        <end position="38"/>
    </location>
</feature>
<dbReference type="CDD" id="cd07023">
    <property type="entry name" value="S49_Sppa_N_C"/>
    <property type="match status" value="1"/>
</dbReference>
<evidence type="ECO:0000256" key="7">
    <source>
        <dbReference type="PIRSR" id="PIRSR001217-1"/>
    </source>
</evidence>
<evidence type="ECO:0000256" key="4">
    <source>
        <dbReference type="ARBA" id="ARBA00022801"/>
    </source>
</evidence>
<evidence type="ECO:0000256" key="3">
    <source>
        <dbReference type="ARBA" id="ARBA00022670"/>
    </source>
</evidence>
<dbReference type="SUPFAM" id="SSF52096">
    <property type="entry name" value="ClpP/crotonase"/>
    <property type="match status" value="2"/>
</dbReference>
<keyword evidence="3 10" id="KW-0645">Protease</keyword>
<dbReference type="Gene3D" id="3.90.226.10">
    <property type="entry name" value="2-enoyl-CoA Hydratase, Chain A, domain 1"/>
    <property type="match status" value="3"/>
</dbReference>
<proteinExistence type="inferred from homology"/>
<dbReference type="Gene3D" id="6.20.330.10">
    <property type="match status" value="1"/>
</dbReference>